<keyword evidence="7" id="KW-1185">Reference proteome</keyword>
<feature type="domain" description="Nudix hydrolase" evidence="5">
    <location>
        <begin position="5"/>
        <end position="136"/>
    </location>
</feature>
<comment type="caution">
    <text evidence="6">The sequence shown here is derived from an EMBL/GenBank/DDBJ whole genome shotgun (WGS) entry which is preliminary data.</text>
</comment>
<dbReference type="PANTHER" id="PTHR43046">
    <property type="entry name" value="GDP-MANNOSE MANNOSYL HYDROLASE"/>
    <property type="match status" value="1"/>
</dbReference>
<name>A0A841FD69_9ACTN</name>
<dbReference type="RefSeq" id="WP_184786621.1">
    <property type="nucleotide sequence ID" value="NZ_BONT01000013.1"/>
</dbReference>
<dbReference type="PROSITE" id="PS00893">
    <property type="entry name" value="NUDIX_BOX"/>
    <property type="match status" value="1"/>
</dbReference>
<dbReference type="Gene3D" id="3.90.79.10">
    <property type="entry name" value="Nucleoside Triphosphate Pyrophosphohydrolase"/>
    <property type="match status" value="1"/>
</dbReference>
<proteinExistence type="inferred from homology"/>
<dbReference type="AlphaFoldDB" id="A0A841FD69"/>
<dbReference type="GO" id="GO:0016787">
    <property type="term" value="F:hydrolase activity"/>
    <property type="evidence" value="ECO:0007669"/>
    <property type="project" value="UniProtKB-KW"/>
</dbReference>
<keyword evidence="3 4" id="KW-0378">Hydrolase</keyword>
<sequence length="136" mass="14502">MLFTRKVQRVAAYGLARDAGRVLLVQVGRGGEWMLPGGGVEHGEHPEQALVRELREETGLDVAPGALLHVGSDHRTVGRNVDFHCVFFVYAVTVTGGALRAEPDGTTAAPTWTPVTAVAERTLMAGHQAILPLLLA</sequence>
<dbReference type="InterPro" id="IPR015797">
    <property type="entry name" value="NUDIX_hydrolase-like_dom_sf"/>
</dbReference>
<dbReference type="EMBL" id="JACHGT010000003">
    <property type="protein sequence ID" value="MBB6033754.1"/>
    <property type="molecule type" value="Genomic_DNA"/>
</dbReference>
<reference evidence="6 7" key="1">
    <citation type="submission" date="2020-08" db="EMBL/GenBank/DDBJ databases">
        <title>Genomic Encyclopedia of Type Strains, Phase IV (KMG-IV): sequencing the most valuable type-strain genomes for metagenomic binning, comparative biology and taxonomic classification.</title>
        <authorList>
            <person name="Goeker M."/>
        </authorList>
    </citation>
    <scope>NUCLEOTIDE SEQUENCE [LARGE SCALE GENOMIC DNA]</scope>
    <source>
        <strain evidence="6 7">YIM 65646</strain>
    </source>
</reference>
<dbReference type="CDD" id="cd02883">
    <property type="entry name" value="NUDIX_Hydrolase"/>
    <property type="match status" value="1"/>
</dbReference>
<gene>
    <name evidence="6" type="ORF">HNR73_001604</name>
</gene>
<dbReference type="InterPro" id="IPR020084">
    <property type="entry name" value="NUDIX_hydrolase_CS"/>
</dbReference>
<protein>
    <submittedName>
        <fullName evidence="6">8-oxo-dGTP pyrophosphatase MutT (NUDIX family)</fullName>
    </submittedName>
</protein>
<evidence type="ECO:0000313" key="7">
    <source>
        <dbReference type="Proteomes" id="UP000548476"/>
    </source>
</evidence>
<accession>A0A841FD69</accession>
<dbReference type="PANTHER" id="PTHR43046:SF14">
    <property type="entry name" value="MUTT_NUDIX FAMILY PROTEIN"/>
    <property type="match status" value="1"/>
</dbReference>
<evidence type="ECO:0000256" key="1">
    <source>
        <dbReference type="ARBA" id="ARBA00001946"/>
    </source>
</evidence>
<organism evidence="6 7">
    <name type="scientific">Phytomonospora endophytica</name>
    <dbReference type="NCBI Taxonomy" id="714109"/>
    <lineage>
        <taxon>Bacteria</taxon>
        <taxon>Bacillati</taxon>
        <taxon>Actinomycetota</taxon>
        <taxon>Actinomycetes</taxon>
        <taxon>Micromonosporales</taxon>
        <taxon>Micromonosporaceae</taxon>
        <taxon>Phytomonospora</taxon>
    </lineage>
</organism>
<dbReference type="Pfam" id="PF00293">
    <property type="entry name" value="NUDIX"/>
    <property type="match status" value="1"/>
</dbReference>
<evidence type="ECO:0000256" key="2">
    <source>
        <dbReference type="ARBA" id="ARBA00005582"/>
    </source>
</evidence>
<dbReference type="Proteomes" id="UP000548476">
    <property type="component" value="Unassembled WGS sequence"/>
</dbReference>
<dbReference type="SUPFAM" id="SSF55811">
    <property type="entry name" value="Nudix"/>
    <property type="match status" value="1"/>
</dbReference>
<evidence type="ECO:0000256" key="4">
    <source>
        <dbReference type="RuleBase" id="RU003476"/>
    </source>
</evidence>
<evidence type="ECO:0000313" key="6">
    <source>
        <dbReference type="EMBL" id="MBB6033754.1"/>
    </source>
</evidence>
<comment type="cofactor">
    <cofactor evidence="1">
        <name>Mg(2+)</name>
        <dbReference type="ChEBI" id="CHEBI:18420"/>
    </cofactor>
</comment>
<evidence type="ECO:0000259" key="5">
    <source>
        <dbReference type="PROSITE" id="PS51462"/>
    </source>
</evidence>
<dbReference type="InterPro" id="IPR000086">
    <property type="entry name" value="NUDIX_hydrolase_dom"/>
</dbReference>
<dbReference type="InterPro" id="IPR020476">
    <property type="entry name" value="Nudix_hydrolase"/>
</dbReference>
<dbReference type="PROSITE" id="PS51462">
    <property type="entry name" value="NUDIX"/>
    <property type="match status" value="1"/>
</dbReference>
<evidence type="ECO:0000256" key="3">
    <source>
        <dbReference type="ARBA" id="ARBA00022801"/>
    </source>
</evidence>
<dbReference type="PRINTS" id="PR00502">
    <property type="entry name" value="NUDIXFAMILY"/>
</dbReference>
<comment type="similarity">
    <text evidence="2 4">Belongs to the Nudix hydrolase family.</text>
</comment>